<evidence type="ECO:0000256" key="1">
    <source>
        <dbReference type="ARBA" id="ARBA00035009"/>
    </source>
</evidence>
<evidence type="ECO:0000313" key="2">
    <source>
        <dbReference type="EMBL" id="OWK07298.1"/>
    </source>
</evidence>
<reference evidence="2 3" key="1">
    <citation type="journal article" date="2018" name="Mol. Genet. Genomics">
        <title>The red deer Cervus elaphus genome CerEla1.0: sequencing, annotating, genes, and chromosomes.</title>
        <authorList>
            <person name="Bana N.A."/>
            <person name="Nyiri A."/>
            <person name="Nagy J."/>
            <person name="Frank K."/>
            <person name="Nagy T."/>
            <person name="Steger V."/>
            <person name="Schiller M."/>
            <person name="Lakatos P."/>
            <person name="Sugar L."/>
            <person name="Horn P."/>
            <person name="Barta E."/>
            <person name="Orosz L."/>
        </authorList>
    </citation>
    <scope>NUCLEOTIDE SEQUENCE [LARGE SCALE GENOMIC DNA]</scope>
    <source>
        <strain evidence="2">Hungarian</strain>
    </source>
</reference>
<dbReference type="AlphaFoldDB" id="A0A212CMP6"/>
<name>A0A212CMP6_CEREH</name>
<organism evidence="2 3">
    <name type="scientific">Cervus elaphus hippelaphus</name>
    <name type="common">European red deer</name>
    <dbReference type="NCBI Taxonomy" id="46360"/>
    <lineage>
        <taxon>Eukaryota</taxon>
        <taxon>Metazoa</taxon>
        <taxon>Chordata</taxon>
        <taxon>Craniata</taxon>
        <taxon>Vertebrata</taxon>
        <taxon>Euteleostomi</taxon>
        <taxon>Mammalia</taxon>
        <taxon>Eutheria</taxon>
        <taxon>Laurasiatheria</taxon>
        <taxon>Artiodactyla</taxon>
        <taxon>Ruminantia</taxon>
        <taxon>Pecora</taxon>
        <taxon>Cervidae</taxon>
        <taxon>Cervinae</taxon>
        <taxon>Cervus</taxon>
    </lineage>
</organism>
<dbReference type="PANTHER" id="PTHR21859">
    <property type="entry name" value="ACROSOME-SPECIFIC PROTEIN"/>
    <property type="match status" value="1"/>
</dbReference>
<comment type="caution">
    <text evidence="2">The sequence shown here is derived from an EMBL/GenBank/DDBJ whole genome shotgun (WGS) entry which is preliminary data.</text>
</comment>
<comment type="similarity">
    <text evidence="1">Belongs to the SPATA31 family.</text>
</comment>
<proteinExistence type="inferred from homology"/>
<evidence type="ECO:0000313" key="3">
    <source>
        <dbReference type="Proteomes" id="UP000242450"/>
    </source>
</evidence>
<dbReference type="PANTHER" id="PTHR21859:SF56">
    <property type="entry name" value="SPATA31 DOMAIN-CONTAINING PROTEIN"/>
    <property type="match status" value="1"/>
</dbReference>
<sequence length="174" mass="19833">MGMKRYSRPPAGLGKSSQETQKMMSWYLARIPAGKLLSQDVRQSVGRILKVLYMISANPPVKVPSAKSELERELSPGRKHPEEILGAFYNHFIDLPGQPNAPMGTENTSYESLVLSPHIQQELEAHTIKFQVRHRWVLLLRFIYRLKLKTSHHIRLPRSTLKTTSDSADHPKPS</sequence>
<dbReference type="Proteomes" id="UP000242450">
    <property type="component" value="Chromosome 16"/>
</dbReference>
<gene>
    <name evidence="2" type="ORF">Celaphus_00017179</name>
</gene>
<protein>
    <submittedName>
        <fullName evidence="2">Uncharacterized protein</fullName>
    </submittedName>
</protein>
<accession>A0A212CMP6</accession>
<dbReference type="EMBL" id="MKHE01000016">
    <property type="protein sequence ID" value="OWK07298.1"/>
    <property type="molecule type" value="Genomic_DNA"/>
</dbReference>
<keyword evidence="3" id="KW-1185">Reference proteome</keyword>